<dbReference type="InterPro" id="IPR008258">
    <property type="entry name" value="Transglycosylase_SLT_dom_1"/>
</dbReference>
<evidence type="ECO:0000313" key="4">
    <source>
        <dbReference type="EMBL" id="QQG65558.1"/>
    </source>
</evidence>
<dbReference type="CDD" id="cd16894">
    <property type="entry name" value="MltD-like"/>
    <property type="match status" value="1"/>
</dbReference>
<organism evidence="4 5">
    <name type="scientific">Desulfobulbus oligotrophicus</name>
    <dbReference type="NCBI Taxonomy" id="1909699"/>
    <lineage>
        <taxon>Bacteria</taxon>
        <taxon>Pseudomonadati</taxon>
        <taxon>Thermodesulfobacteriota</taxon>
        <taxon>Desulfobulbia</taxon>
        <taxon>Desulfobulbales</taxon>
        <taxon>Desulfobulbaceae</taxon>
        <taxon>Desulfobulbus</taxon>
    </lineage>
</organism>
<dbReference type="InterPro" id="IPR000189">
    <property type="entry name" value="Transglyc_AS"/>
</dbReference>
<proteinExistence type="inferred from homology"/>
<feature type="transmembrane region" description="Helical" evidence="2">
    <location>
        <begin position="12"/>
        <end position="33"/>
    </location>
</feature>
<dbReference type="GO" id="GO:0000270">
    <property type="term" value="P:peptidoglycan metabolic process"/>
    <property type="evidence" value="ECO:0007669"/>
    <property type="project" value="InterPro"/>
</dbReference>
<feature type="domain" description="Transglycosylase SLT" evidence="3">
    <location>
        <begin position="175"/>
        <end position="271"/>
    </location>
</feature>
<sequence>MNSIVSKKESNTWFSVFTVTVFLVLIVHLPVYATERFPVYPCIKSHVKFWENVYGRYSTRQGIIHDRDNLGKVYTVIHLVEAKTKNAEQINRQRVELAKEQIRAILLRLGNGLPPRTPEERRIASLFPSNRPAAYHAAQETIRFQLGQSDRFYEGVIRSGKYLPTFRRIFISKGMPSELIYLPHVESSFNPKAYSKAGAAGLWQFTRSTGKEYLTVNELVDERYDPYTATEAAAQLLKDNFNKLHCWPLALTAYNYGRNGTMRAKKEMGTYERIFTSYNQGAFKFASRNFYSEFIAALRVAQQIEKTHKFSLERPEPIITLRLKNDTPVKQIQSYYRLSAEQFSRLNPALLRPVLNGEHAVPGNYLVRLPADKQNSLRLARQRSTVEQSRL</sequence>
<dbReference type="Pfam" id="PF01464">
    <property type="entry name" value="SLT"/>
    <property type="match status" value="1"/>
</dbReference>
<dbReference type="GO" id="GO:0016020">
    <property type="term" value="C:membrane"/>
    <property type="evidence" value="ECO:0007669"/>
    <property type="project" value="InterPro"/>
</dbReference>
<keyword evidence="5" id="KW-1185">Reference proteome</keyword>
<keyword evidence="2" id="KW-0472">Membrane</keyword>
<dbReference type="InterPro" id="IPR023346">
    <property type="entry name" value="Lysozyme-like_dom_sf"/>
</dbReference>
<keyword evidence="2" id="KW-0812">Transmembrane</keyword>
<comment type="similarity">
    <text evidence="1">Belongs to the transglycosylase Slt family.</text>
</comment>
<name>A0A7T6AQB8_9BACT</name>
<evidence type="ECO:0000256" key="2">
    <source>
        <dbReference type="SAM" id="Phobius"/>
    </source>
</evidence>
<dbReference type="Proteomes" id="UP000596092">
    <property type="component" value="Chromosome"/>
</dbReference>
<dbReference type="Gene3D" id="1.10.530.10">
    <property type="match status" value="1"/>
</dbReference>
<dbReference type="KEGG" id="dog:HP555_06595"/>
<keyword evidence="2" id="KW-1133">Transmembrane helix</keyword>
<accession>A0A7T6AQB8</accession>
<dbReference type="AlphaFoldDB" id="A0A7T6AQB8"/>
<evidence type="ECO:0000259" key="3">
    <source>
        <dbReference type="Pfam" id="PF01464"/>
    </source>
</evidence>
<dbReference type="GO" id="GO:0008933">
    <property type="term" value="F:peptidoglycan lytic transglycosylase activity"/>
    <property type="evidence" value="ECO:0007669"/>
    <property type="project" value="InterPro"/>
</dbReference>
<reference evidence="4 5" key="1">
    <citation type="submission" date="2020-05" db="EMBL/GenBank/DDBJ databases">
        <title>Complete genome of Desulfobulbus oligotrophicus.</title>
        <authorList>
            <person name="Podar M."/>
        </authorList>
    </citation>
    <scope>NUCLEOTIDE SEQUENCE [LARGE SCALE GENOMIC DNA]</scope>
    <source>
        <strain evidence="4 5">Prop6</strain>
    </source>
</reference>
<dbReference type="SUPFAM" id="SSF53955">
    <property type="entry name" value="Lysozyme-like"/>
    <property type="match status" value="1"/>
</dbReference>
<dbReference type="EMBL" id="CP054140">
    <property type="protein sequence ID" value="QQG65558.1"/>
    <property type="molecule type" value="Genomic_DNA"/>
</dbReference>
<protein>
    <submittedName>
        <fullName evidence="4">Lytic transglycosylase domain-containing protein</fullName>
    </submittedName>
</protein>
<dbReference type="RefSeq" id="WP_199264379.1">
    <property type="nucleotide sequence ID" value="NZ_CP054140.1"/>
</dbReference>
<gene>
    <name evidence="4" type="ORF">HP555_06595</name>
</gene>
<evidence type="ECO:0000313" key="5">
    <source>
        <dbReference type="Proteomes" id="UP000596092"/>
    </source>
</evidence>
<dbReference type="PROSITE" id="PS00922">
    <property type="entry name" value="TRANSGLYCOSYLASE"/>
    <property type="match status" value="1"/>
</dbReference>
<evidence type="ECO:0000256" key="1">
    <source>
        <dbReference type="ARBA" id="ARBA00007734"/>
    </source>
</evidence>